<feature type="domain" description="Protein YTP1-like C-terminal" evidence="3">
    <location>
        <begin position="189"/>
        <end position="285"/>
    </location>
</feature>
<dbReference type="EMBL" id="JABWAD010000061">
    <property type="protein sequence ID" value="KAF6062658.1"/>
    <property type="molecule type" value="Genomic_DNA"/>
</dbReference>
<gene>
    <name evidence="4" type="ORF">FOB64_005719</name>
</gene>
<reference evidence="4 5" key="1">
    <citation type="submission" date="2020-03" db="EMBL/GenBank/DDBJ databases">
        <title>FDA dAtabase for Regulatory Grade micrObial Sequences (FDA-ARGOS): Supporting development and validation of Infectious Disease Dx tests.</title>
        <authorList>
            <person name="Campos J."/>
            <person name="Goldberg B."/>
            <person name="Tallon L."/>
            <person name="Sadzewicz L."/>
            <person name="Vavikolanu K."/>
            <person name="Mehta A."/>
            <person name="Aluvathingal J."/>
            <person name="Nadendla S."/>
            <person name="Nandy P."/>
            <person name="Geyer C."/>
            <person name="Yan Y."/>
            <person name="Sichtig H."/>
        </authorList>
    </citation>
    <scope>NUCLEOTIDE SEQUENCE [LARGE SCALE GENOMIC DNA]</scope>
    <source>
        <strain evidence="4 5">FDAARGOS_656</strain>
    </source>
</reference>
<accession>A0A8H6BRR4</accession>
<comment type="caution">
    <text evidence="4">The sequence shown here is derived from an EMBL/GenBank/DDBJ whole genome shotgun (WGS) entry which is preliminary data.</text>
</comment>
<dbReference type="InterPro" id="IPR018827">
    <property type="entry name" value="YTP1_C"/>
</dbReference>
<dbReference type="Pfam" id="PF10348">
    <property type="entry name" value="DUF2427"/>
    <property type="match status" value="1"/>
</dbReference>
<evidence type="ECO:0000259" key="2">
    <source>
        <dbReference type="Pfam" id="PF10348"/>
    </source>
</evidence>
<organism evidence="4 5">
    <name type="scientific">Candida albicans</name>
    <name type="common">Yeast</name>
    <dbReference type="NCBI Taxonomy" id="5476"/>
    <lineage>
        <taxon>Eukaryota</taxon>
        <taxon>Fungi</taxon>
        <taxon>Dikarya</taxon>
        <taxon>Ascomycota</taxon>
        <taxon>Saccharomycotina</taxon>
        <taxon>Pichiomycetes</taxon>
        <taxon>Debaryomycetaceae</taxon>
        <taxon>Candida/Lodderomyces clade</taxon>
        <taxon>Candida</taxon>
    </lineage>
</organism>
<evidence type="ECO:0000313" key="5">
    <source>
        <dbReference type="Proteomes" id="UP000536275"/>
    </source>
</evidence>
<dbReference type="Proteomes" id="UP000536275">
    <property type="component" value="Unassembled WGS sequence"/>
</dbReference>
<sequence length="288" mass="33147">MHGVPILQTKLLPQERLFWENYNTTTYFTVESAHRPALYLHIAVGLFSVFVFYPISLIFNNLNMGKSYMTMLLIHSSCIVFSLLNYSIFINSIPDLYPGNAYNSMVIILFVTTILQLIFAFIKNIEPGESDGNKYFQLNNQHMRANSSDEESLQSMISPPSTDDVIPSEKPSSSRWFNLLNWGHFFYFLILVPTGVATFCCYGKGNTVFNLLAHFIKGGVFFAYGLLSLSRYCGGFTNKGWAWNHKFIDRTKKQSFWFSLQNKGLWTMEMIESSLILFYGSTNIFWNI</sequence>
<name>A0A8H6BRR4_CANAX</name>
<protein>
    <submittedName>
        <fullName evidence="4">Uncharacterized protein</fullName>
    </submittedName>
</protein>
<dbReference type="AlphaFoldDB" id="A0A8H6BRR4"/>
<feature type="transmembrane region" description="Helical" evidence="1">
    <location>
        <begin position="71"/>
        <end position="89"/>
    </location>
</feature>
<dbReference type="InterPro" id="IPR018825">
    <property type="entry name" value="DUF2427"/>
</dbReference>
<keyword evidence="1" id="KW-0472">Membrane</keyword>
<dbReference type="PANTHER" id="PTHR31685:SF3">
    <property type="entry name" value="INTEGRAL MEMBRANE PROTEIN (AFU_ORTHOLOGUE AFUA_6G12730)"/>
    <property type="match status" value="1"/>
</dbReference>
<proteinExistence type="predicted"/>
<dbReference type="PANTHER" id="PTHR31685">
    <property type="entry name" value="INTEGRAL MEMBRANE PROTEIN (AFU_ORTHOLOGUE AFUA_6G12730)-RELATED"/>
    <property type="match status" value="1"/>
</dbReference>
<evidence type="ECO:0000259" key="3">
    <source>
        <dbReference type="Pfam" id="PF10355"/>
    </source>
</evidence>
<feature type="domain" description="DUF2427" evidence="2">
    <location>
        <begin position="21"/>
        <end position="125"/>
    </location>
</feature>
<keyword evidence="1" id="KW-0812">Transmembrane</keyword>
<feature type="transmembrane region" description="Helical" evidence="1">
    <location>
        <begin position="38"/>
        <end position="59"/>
    </location>
</feature>
<evidence type="ECO:0000313" key="4">
    <source>
        <dbReference type="EMBL" id="KAF6062658.1"/>
    </source>
</evidence>
<feature type="transmembrane region" description="Helical" evidence="1">
    <location>
        <begin position="101"/>
        <end position="122"/>
    </location>
</feature>
<feature type="transmembrane region" description="Helical" evidence="1">
    <location>
        <begin position="211"/>
        <end position="229"/>
    </location>
</feature>
<dbReference type="Pfam" id="PF10355">
    <property type="entry name" value="Ytp1"/>
    <property type="match status" value="1"/>
</dbReference>
<feature type="transmembrane region" description="Helical" evidence="1">
    <location>
        <begin position="185"/>
        <end position="205"/>
    </location>
</feature>
<evidence type="ECO:0000256" key="1">
    <source>
        <dbReference type="SAM" id="Phobius"/>
    </source>
</evidence>
<keyword evidence="1" id="KW-1133">Transmembrane helix</keyword>